<protein>
    <submittedName>
        <fullName evidence="1">Uncharacterized protein</fullName>
    </submittedName>
</protein>
<dbReference type="AlphaFoldDB" id="A0A9R1WQP0"/>
<dbReference type="Proteomes" id="UP000235145">
    <property type="component" value="Unassembled WGS sequence"/>
</dbReference>
<dbReference type="EMBL" id="NBSK02000001">
    <property type="protein sequence ID" value="KAJ0226946.1"/>
    <property type="molecule type" value="Genomic_DNA"/>
</dbReference>
<proteinExistence type="predicted"/>
<comment type="caution">
    <text evidence="1">The sequence shown here is derived from an EMBL/GenBank/DDBJ whole genome shotgun (WGS) entry which is preliminary data.</text>
</comment>
<evidence type="ECO:0000313" key="1">
    <source>
        <dbReference type="EMBL" id="KAJ0226946.1"/>
    </source>
</evidence>
<evidence type="ECO:0000313" key="2">
    <source>
        <dbReference type="Proteomes" id="UP000235145"/>
    </source>
</evidence>
<accession>A0A9R1WQP0</accession>
<organism evidence="1 2">
    <name type="scientific">Lactuca sativa</name>
    <name type="common">Garden lettuce</name>
    <dbReference type="NCBI Taxonomy" id="4236"/>
    <lineage>
        <taxon>Eukaryota</taxon>
        <taxon>Viridiplantae</taxon>
        <taxon>Streptophyta</taxon>
        <taxon>Embryophyta</taxon>
        <taxon>Tracheophyta</taxon>
        <taxon>Spermatophyta</taxon>
        <taxon>Magnoliopsida</taxon>
        <taxon>eudicotyledons</taxon>
        <taxon>Gunneridae</taxon>
        <taxon>Pentapetalae</taxon>
        <taxon>asterids</taxon>
        <taxon>campanulids</taxon>
        <taxon>Asterales</taxon>
        <taxon>Asteraceae</taxon>
        <taxon>Cichorioideae</taxon>
        <taxon>Cichorieae</taxon>
        <taxon>Lactucinae</taxon>
        <taxon>Lactuca</taxon>
    </lineage>
</organism>
<name>A0A9R1WQP0_LACSA</name>
<sequence length="133" mass="15602">MTMIGIVKDHIIVDQADAPEIVADFEIGDIKDKEVNKQKLTPRSQVQLKERKERKWVEMRVKEERLMLLSFIIKGRKWKEMEGSPSILTFLLIWEDLKRKNKMFNFPSISLQLGSTKDKFCYEEALPMCPSSL</sequence>
<keyword evidence="2" id="KW-1185">Reference proteome</keyword>
<reference evidence="1 2" key="1">
    <citation type="journal article" date="2017" name="Nat. Commun.">
        <title>Genome assembly with in vitro proximity ligation data and whole-genome triplication in lettuce.</title>
        <authorList>
            <person name="Reyes-Chin-Wo S."/>
            <person name="Wang Z."/>
            <person name="Yang X."/>
            <person name="Kozik A."/>
            <person name="Arikit S."/>
            <person name="Song C."/>
            <person name="Xia L."/>
            <person name="Froenicke L."/>
            <person name="Lavelle D.O."/>
            <person name="Truco M.J."/>
            <person name="Xia R."/>
            <person name="Zhu S."/>
            <person name="Xu C."/>
            <person name="Xu H."/>
            <person name="Xu X."/>
            <person name="Cox K."/>
            <person name="Korf I."/>
            <person name="Meyers B.C."/>
            <person name="Michelmore R.W."/>
        </authorList>
    </citation>
    <scope>NUCLEOTIDE SEQUENCE [LARGE SCALE GENOMIC DNA]</scope>
    <source>
        <strain evidence="2">cv. Salinas</strain>
        <tissue evidence="1">Seedlings</tissue>
    </source>
</reference>
<gene>
    <name evidence="1" type="ORF">LSAT_V11C100024070</name>
</gene>